<dbReference type="GO" id="GO:0006631">
    <property type="term" value="P:fatty acid metabolic process"/>
    <property type="evidence" value="ECO:0007669"/>
    <property type="project" value="TreeGrafter"/>
</dbReference>
<accession>A0A061SWR2</accession>
<organism evidence="3 4">
    <name type="scientific">Sulfitobacter mediterraneus</name>
    <dbReference type="NCBI Taxonomy" id="83219"/>
    <lineage>
        <taxon>Bacteria</taxon>
        <taxon>Pseudomonadati</taxon>
        <taxon>Pseudomonadota</taxon>
        <taxon>Alphaproteobacteria</taxon>
        <taxon>Rhodobacterales</taxon>
        <taxon>Roseobacteraceae</taxon>
        <taxon>Sulfitobacter</taxon>
    </lineage>
</organism>
<dbReference type="AlphaFoldDB" id="A0A061SWR2"/>
<dbReference type="SUPFAM" id="SSF56801">
    <property type="entry name" value="Acetyl-CoA synthetase-like"/>
    <property type="match status" value="1"/>
</dbReference>
<name>A0A061SWR2_9RHOB</name>
<evidence type="ECO:0000313" key="3">
    <source>
        <dbReference type="EMBL" id="KAJ04518.1"/>
    </source>
</evidence>
<dbReference type="InterPro" id="IPR042099">
    <property type="entry name" value="ANL_N_sf"/>
</dbReference>
<evidence type="ECO:0000313" key="4">
    <source>
        <dbReference type="Proteomes" id="UP000027337"/>
    </source>
</evidence>
<reference evidence="3 4" key="1">
    <citation type="journal article" date="2014" name="Genome Announc.">
        <title>Draft Genome Sequences of Two Isolates of the Roseobacter Group, Sulfitobacter sp. Strains 3SOLIMAR09 and 1FIGIMAR09, from Harbors of Mallorca Island (Mediterranean Sea).</title>
        <authorList>
            <person name="Mas-Llado M."/>
            <person name="Pina-Villalonga J.M."/>
            <person name="Brunet-Galmes I."/>
            <person name="Nogales B."/>
            <person name="Bosch R."/>
        </authorList>
    </citation>
    <scope>NUCLEOTIDE SEQUENCE [LARGE SCALE GENOMIC DNA]</scope>
    <source>
        <strain evidence="3 4">1FIGIMAR09</strain>
    </source>
</reference>
<dbReference type="PROSITE" id="PS00455">
    <property type="entry name" value="AMP_BINDING"/>
    <property type="match status" value="1"/>
</dbReference>
<dbReference type="GO" id="GO:0031956">
    <property type="term" value="F:medium-chain fatty acid-CoA ligase activity"/>
    <property type="evidence" value="ECO:0007669"/>
    <property type="project" value="TreeGrafter"/>
</dbReference>
<dbReference type="eggNOG" id="COG0318">
    <property type="taxonomic scope" value="Bacteria"/>
</dbReference>
<protein>
    <submittedName>
        <fullName evidence="3">Feruloyl-CoA synthetase</fullName>
    </submittedName>
</protein>
<dbReference type="Gene3D" id="3.40.50.12780">
    <property type="entry name" value="N-terminal domain of ligase-like"/>
    <property type="match status" value="1"/>
</dbReference>
<dbReference type="Pfam" id="PF00501">
    <property type="entry name" value="AMP-binding"/>
    <property type="match status" value="1"/>
</dbReference>
<dbReference type="InterPro" id="IPR020845">
    <property type="entry name" value="AMP-binding_CS"/>
</dbReference>
<gene>
    <name evidence="3" type="ORF">PM02_03510</name>
</gene>
<dbReference type="PANTHER" id="PTHR43201">
    <property type="entry name" value="ACYL-COA SYNTHETASE"/>
    <property type="match status" value="1"/>
</dbReference>
<evidence type="ECO:0000256" key="1">
    <source>
        <dbReference type="ARBA" id="ARBA00006432"/>
    </source>
</evidence>
<comment type="caution">
    <text evidence="3">The sequence shown here is derived from an EMBL/GenBank/DDBJ whole genome shotgun (WGS) entry which is preliminary data.</text>
</comment>
<dbReference type="InterPro" id="IPR000873">
    <property type="entry name" value="AMP-dep_synth/lig_dom"/>
</dbReference>
<comment type="similarity">
    <text evidence="1">Belongs to the ATP-dependent AMP-binding enzyme family.</text>
</comment>
<dbReference type="EMBL" id="JEMU01000002">
    <property type="protein sequence ID" value="KAJ04518.1"/>
    <property type="molecule type" value="Genomic_DNA"/>
</dbReference>
<dbReference type="PANTHER" id="PTHR43201:SF8">
    <property type="entry name" value="ACYL-COA SYNTHETASE FAMILY MEMBER 3"/>
    <property type="match status" value="1"/>
</dbReference>
<evidence type="ECO:0000259" key="2">
    <source>
        <dbReference type="Pfam" id="PF00501"/>
    </source>
</evidence>
<sequence length="604" mass="64258">MTAHLGLKPHQVLREDRADGTIVLRSAYDHGPVARCTGDWLDHWADATPDALFLAERSGVGWREVNYRAARDMVRAIAGHLLARGLGPERPVLIISGNSIDHALLSLAAQYVGIPVVPVAEQYALIPAAHGRLIHAADMVRPGLVYASDASQYAAALDLEVFAGVEKLSSVPATSGATDLADLLRPGGSDVQAAADAVTPDTLAKILLTSGSTSDPKGVLTTQRMMTTNQAQVAACLPFLAKRRPRLVDWLPWNHTFGGSYNFNLVLANGGSMHLDDGKPAPGLFDRTCANLAEVSATISFNVPVGFAQLVTALKADKALRETYFADLDMIFYAGASLPQGIWTALEQLALDTCGQLPLITTSWGLTETAPGVMISHEPAKGAGLVGVPMPGCTVKLVADGEGRFDARVKGENITPGYLNNPAKTAEAFDAEGYFITGDAMQMVDPVDADRGLMFDGRISENFKLMTGTWVRASQLRLDVLAALAPFAQDVVITGEDRSEVGAMILPNRAAIAAQGWTLSEADGVITCTPLQEELGRRLSALAAQSDQSTHVSCALVLSEPASMAEGEATAKGNINFPKFLRRRADLVDQLYDPQTASRITTAH</sequence>
<dbReference type="Proteomes" id="UP000027337">
    <property type="component" value="Unassembled WGS sequence"/>
</dbReference>
<feature type="domain" description="AMP-dependent synthetase/ligase" evidence="2">
    <location>
        <begin position="41"/>
        <end position="412"/>
    </location>
</feature>
<dbReference type="STRING" id="83219.PM02_03510"/>
<dbReference type="RefSeq" id="WP_037905204.1">
    <property type="nucleotide sequence ID" value="NZ_JEMU01000002.1"/>
</dbReference>
<keyword evidence="4" id="KW-1185">Reference proteome</keyword>
<proteinExistence type="inferred from homology"/>